<keyword evidence="3" id="KW-0732">Signal</keyword>
<evidence type="ECO:0000313" key="5">
    <source>
        <dbReference type="Proteomes" id="UP000700596"/>
    </source>
</evidence>
<organism evidence="4 5">
    <name type="scientific">Dendryphion nanum</name>
    <dbReference type="NCBI Taxonomy" id="256645"/>
    <lineage>
        <taxon>Eukaryota</taxon>
        <taxon>Fungi</taxon>
        <taxon>Dikarya</taxon>
        <taxon>Ascomycota</taxon>
        <taxon>Pezizomycotina</taxon>
        <taxon>Dothideomycetes</taxon>
        <taxon>Pleosporomycetidae</taxon>
        <taxon>Pleosporales</taxon>
        <taxon>Torulaceae</taxon>
        <taxon>Dendryphion</taxon>
    </lineage>
</organism>
<feature type="transmembrane region" description="Helical" evidence="2">
    <location>
        <begin position="249"/>
        <end position="271"/>
    </location>
</feature>
<keyword evidence="5" id="KW-1185">Reference proteome</keyword>
<proteinExistence type="predicted"/>
<evidence type="ECO:0000256" key="1">
    <source>
        <dbReference type="SAM" id="MobiDB-lite"/>
    </source>
</evidence>
<feature type="region of interest" description="Disordered" evidence="1">
    <location>
        <begin position="168"/>
        <end position="208"/>
    </location>
</feature>
<feature type="chain" id="PRO_5040274009" evidence="3">
    <location>
        <begin position="29"/>
        <end position="487"/>
    </location>
</feature>
<feature type="region of interest" description="Disordered" evidence="1">
    <location>
        <begin position="328"/>
        <end position="411"/>
    </location>
</feature>
<dbReference type="EMBL" id="JAGMWT010000001">
    <property type="protein sequence ID" value="KAH7138418.1"/>
    <property type="molecule type" value="Genomic_DNA"/>
</dbReference>
<reference evidence="4" key="1">
    <citation type="journal article" date="2021" name="Nat. Commun.">
        <title>Genetic determinants of endophytism in the Arabidopsis root mycobiome.</title>
        <authorList>
            <person name="Mesny F."/>
            <person name="Miyauchi S."/>
            <person name="Thiergart T."/>
            <person name="Pickel B."/>
            <person name="Atanasova L."/>
            <person name="Karlsson M."/>
            <person name="Huettel B."/>
            <person name="Barry K.W."/>
            <person name="Haridas S."/>
            <person name="Chen C."/>
            <person name="Bauer D."/>
            <person name="Andreopoulos W."/>
            <person name="Pangilinan J."/>
            <person name="LaButti K."/>
            <person name="Riley R."/>
            <person name="Lipzen A."/>
            <person name="Clum A."/>
            <person name="Drula E."/>
            <person name="Henrissat B."/>
            <person name="Kohler A."/>
            <person name="Grigoriev I.V."/>
            <person name="Martin F.M."/>
            <person name="Hacquard S."/>
        </authorList>
    </citation>
    <scope>NUCLEOTIDE SEQUENCE</scope>
    <source>
        <strain evidence="4">MPI-CAGE-CH-0243</strain>
    </source>
</reference>
<feature type="compositionally biased region" description="Low complexity" evidence="1">
    <location>
        <begin position="177"/>
        <end position="208"/>
    </location>
</feature>
<evidence type="ECO:0000256" key="2">
    <source>
        <dbReference type="SAM" id="Phobius"/>
    </source>
</evidence>
<protein>
    <submittedName>
        <fullName evidence="4">Uncharacterized protein</fullName>
    </submittedName>
</protein>
<evidence type="ECO:0000313" key="4">
    <source>
        <dbReference type="EMBL" id="KAH7138418.1"/>
    </source>
</evidence>
<feature type="compositionally biased region" description="Polar residues" evidence="1">
    <location>
        <begin position="288"/>
        <end position="301"/>
    </location>
</feature>
<evidence type="ECO:0000256" key="3">
    <source>
        <dbReference type="SAM" id="SignalP"/>
    </source>
</evidence>
<name>A0A9P9EIR5_9PLEO</name>
<feature type="region of interest" description="Disordered" evidence="1">
    <location>
        <begin position="454"/>
        <end position="487"/>
    </location>
</feature>
<feature type="region of interest" description="Disordered" evidence="1">
    <location>
        <begin position="282"/>
        <end position="302"/>
    </location>
</feature>
<feature type="compositionally biased region" description="Low complexity" evidence="1">
    <location>
        <begin position="350"/>
        <end position="367"/>
    </location>
</feature>
<gene>
    <name evidence="4" type="ORF">B0J11DRAFT_514373</name>
</gene>
<keyword evidence="2" id="KW-1133">Transmembrane helix</keyword>
<keyword evidence="2" id="KW-0812">Transmembrane</keyword>
<sequence length="487" mass="50261">MAPTTRLSMCSRLATILVVGCFFHSAHAQQKCYYPNGKEAPEKPCSSVAGSACCPTDWQCLDNGLCYYEPNKLWGTYSCTDNTWKAEGCPSNLCTYKLNRVGGESMKQCSNHNNQWCCNGDDTNVKCCNEWPQARPFFSLKSGSAYATAGGKPADQAPILNNIIGEATSGDASGVPSSTRSPSSSTRDASSASTTPTGPTTPVTSLQTSLSTASTGVVTLIVTSIIQPPAASATQGLAPVNSSKSNLPLIIGCAVGIPLGLAFIAVLFWLFRKRSQQKKALAHDHNSSLESPKPYSNSVANGSADLPSFAGGAKMSTTYKSEAGVPELAGQSVGPARPVSTVKGHAELDSGSGFAPGAAAPHAPHLVGVGGGTGAPGQTPMSSWGSAPPGYSPGQNQASWGQPHPQGLAEADGTPVAAQTTVGGRYIPYRPPQAQQQGNVLGDVPEMAEMSAVTTPPELSAVQTPPELSAVQTPPELSATKTPPARR</sequence>
<dbReference type="AlphaFoldDB" id="A0A9P9EIR5"/>
<feature type="signal peptide" evidence="3">
    <location>
        <begin position="1"/>
        <end position="28"/>
    </location>
</feature>
<dbReference type="OrthoDB" id="5215637at2759"/>
<comment type="caution">
    <text evidence="4">The sequence shown here is derived from an EMBL/GenBank/DDBJ whole genome shotgun (WGS) entry which is preliminary data.</text>
</comment>
<keyword evidence="2" id="KW-0472">Membrane</keyword>
<accession>A0A9P9EIR5</accession>
<dbReference type="Proteomes" id="UP000700596">
    <property type="component" value="Unassembled WGS sequence"/>
</dbReference>